<protein>
    <submittedName>
        <fullName evidence="2">Conjugal transfer protein TraO</fullName>
    </submittedName>
</protein>
<keyword evidence="3" id="KW-1185">Reference proteome</keyword>
<evidence type="ECO:0000313" key="2">
    <source>
        <dbReference type="EMBL" id="MEE6126039.1"/>
    </source>
</evidence>
<evidence type="ECO:0000256" key="1">
    <source>
        <dbReference type="SAM" id="SignalP"/>
    </source>
</evidence>
<name>A0ABU7QU18_9FLAO</name>
<gene>
    <name evidence="2" type="ORF">V2E39_01420</name>
</gene>
<feature type="chain" id="PRO_5045885460" evidence="1">
    <location>
        <begin position="20"/>
        <end position="185"/>
    </location>
</feature>
<organism evidence="2 3">
    <name type="scientific">Chryseobacterium arthrosphaerae</name>
    <dbReference type="NCBI Taxonomy" id="651561"/>
    <lineage>
        <taxon>Bacteria</taxon>
        <taxon>Pseudomonadati</taxon>
        <taxon>Bacteroidota</taxon>
        <taxon>Flavobacteriia</taxon>
        <taxon>Flavobacteriales</taxon>
        <taxon>Weeksellaceae</taxon>
        <taxon>Chryseobacterium group</taxon>
        <taxon>Chryseobacterium</taxon>
    </lineage>
</organism>
<proteinExistence type="predicted"/>
<dbReference type="InterPro" id="IPR018899">
    <property type="entry name" value="Conjug_transposon_Tra0"/>
</dbReference>
<dbReference type="EMBL" id="JAZGJU010000002">
    <property type="protein sequence ID" value="MEE6126039.1"/>
    <property type="molecule type" value="Genomic_DNA"/>
</dbReference>
<evidence type="ECO:0000313" key="3">
    <source>
        <dbReference type="Proteomes" id="UP001350005"/>
    </source>
</evidence>
<feature type="signal peptide" evidence="1">
    <location>
        <begin position="1"/>
        <end position="19"/>
    </location>
</feature>
<keyword evidence="1" id="KW-0732">Signal</keyword>
<dbReference type="RefSeq" id="WP_330937253.1">
    <property type="nucleotide sequence ID" value="NZ_JAZGJU010000002.1"/>
</dbReference>
<accession>A0ABU7QU18</accession>
<sequence>MKQYIIFLVLAIMSSPLCAQRMVYKQKSLEMNTGLLNTDKVGKNFYINLTLNSFAKHGNYWIWGLEYQKKAVDYKNWEIPLENYFGEVGYSIKLLSDSKKFITLNGALTGIAGYESVNRGDSILFDGGVLKNQNGFVFGTGGRLSFETYISDRVVFMLQSRIRILWGTDLEKIRPSTGIGLRFNF</sequence>
<reference evidence="2 3" key="1">
    <citation type="submission" date="2024-01" db="EMBL/GenBank/DDBJ databases">
        <title>Whole genome of Chryseobacterium arthrosphaerae NNCa 2741.</title>
        <authorList>
            <person name="Boriskina E.V."/>
            <person name="Gordinskaya N.A."/>
            <person name="Kropotov V.S."/>
            <person name="Alekseeva A.E."/>
            <person name="Makhova M.A."/>
            <person name="Kryazhev D.V."/>
            <person name="Shkurkina I.S."/>
        </authorList>
    </citation>
    <scope>NUCLEOTIDE SEQUENCE [LARGE SCALE GENOMIC DNA]</scope>
    <source>
        <strain evidence="2 3">NNCa 2741</strain>
    </source>
</reference>
<dbReference type="Pfam" id="PF10626">
    <property type="entry name" value="TraO"/>
    <property type="match status" value="1"/>
</dbReference>
<comment type="caution">
    <text evidence="2">The sequence shown here is derived from an EMBL/GenBank/DDBJ whole genome shotgun (WGS) entry which is preliminary data.</text>
</comment>
<dbReference type="Proteomes" id="UP001350005">
    <property type="component" value="Unassembled WGS sequence"/>
</dbReference>